<dbReference type="GO" id="GO:0051959">
    <property type="term" value="F:dynein light intermediate chain binding"/>
    <property type="evidence" value="ECO:0007669"/>
    <property type="project" value="TreeGrafter"/>
</dbReference>
<dbReference type="GO" id="GO:0031122">
    <property type="term" value="P:cytoplasmic microtubule organization"/>
    <property type="evidence" value="ECO:0007669"/>
    <property type="project" value="TreeGrafter"/>
</dbReference>
<evidence type="ECO:0000256" key="2">
    <source>
        <dbReference type="SAM" id="MobiDB-lite"/>
    </source>
</evidence>
<dbReference type="AlphaFoldDB" id="A0A0B1SXT0"/>
<dbReference type="Proteomes" id="UP000053660">
    <property type="component" value="Unassembled WGS sequence"/>
</dbReference>
<protein>
    <submittedName>
        <fullName evidence="3">Uncharacterized protein</fullName>
    </submittedName>
</protein>
<dbReference type="OrthoDB" id="10254988at2759"/>
<proteinExistence type="predicted"/>
<feature type="compositionally biased region" description="Low complexity" evidence="2">
    <location>
        <begin position="424"/>
        <end position="437"/>
    </location>
</feature>
<evidence type="ECO:0000256" key="1">
    <source>
        <dbReference type="SAM" id="Coils"/>
    </source>
</evidence>
<dbReference type="PANTHER" id="PTHR18947:SF28">
    <property type="entry name" value="GIRDIN, ISOFORM A"/>
    <property type="match status" value="1"/>
</dbReference>
<evidence type="ECO:0000313" key="4">
    <source>
        <dbReference type="Proteomes" id="UP000053660"/>
    </source>
</evidence>
<feature type="coiled-coil region" evidence="1">
    <location>
        <begin position="17"/>
        <end position="294"/>
    </location>
</feature>
<feature type="coiled-coil region" evidence="1">
    <location>
        <begin position="322"/>
        <end position="349"/>
    </location>
</feature>
<dbReference type="GO" id="GO:0005813">
    <property type="term" value="C:centrosome"/>
    <property type="evidence" value="ECO:0007669"/>
    <property type="project" value="TreeGrafter"/>
</dbReference>
<sequence>LGFNGPFLHLCFFQTAASASNTELARLQVSLRNLQLQEELLREDNAQLRVQIDLAEKSRQIAKKDADSLAAMHQALLTDHDRLQNLHDLLTQDYERARLENVEMKAKIKSQREELLREDNAQLRVQIDLAEKSRQIAKKDADSLAAMHQALLTDHDRLQNLHDLLTQDYERARLENVEMKAKIKSQRPVSIGQSREIEEMRIALEQERCEKDRQLRSYADLHNEHGALKREMDQIRKENDCLSRNCDQLSSEVRKLKLAEQAQRAAVKDLMTTVEEQTKSIQAKEIEIAKLHNTIEVETLLHYNRELQEKAMSEKSVAHMEQKQFQERLAALQRHKEKLEEKIMDQYRSMESKKMVDRQKQPLVKRAAKALISRRRPSIPSGGSTTEDSSVYSADEGSPPLTNGKLRPENCAAVAHSTQTAQHSGGSAAPSPAATPTLTRSNAAAHARSSLRLPSFKKLTSFRDDTFHGAYTNPNVHKMIDMQYGANEN</sequence>
<dbReference type="PANTHER" id="PTHR18947">
    <property type="entry name" value="HOOK PROTEINS"/>
    <property type="match status" value="1"/>
</dbReference>
<keyword evidence="4" id="KW-1185">Reference proteome</keyword>
<keyword evidence="1" id="KW-0175">Coiled coil</keyword>
<feature type="non-terminal residue" evidence="3">
    <location>
        <position position="1"/>
    </location>
</feature>
<reference evidence="3 4" key="1">
    <citation type="submission" date="2014-03" db="EMBL/GenBank/DDBJ databases">
        <title>Draft genome of the hookworm Oesophagostomum dentatum.</title>
        <authorList>
            <person name="Mitreva M."/>
        </authorList>
    </citation>
    <scope>NUCLEOTIDE SEQUENCE [LARGE SCALE GENOMIC DNA]</scope>
    <source>
        <strain evidence="3 4">OD-Hann</strain>
    </source>
</reference>
<accession>A0A0B1SXT0</accession>
<feature type="region of interest" description="Disordered" evidence="2">
    <location>
        <begin position="369"/>
        <end position="449"/>
    </location>
</feature>
<organism evidence="3 4">
    <name type="scientific">Oesophagostomum dentatum</name>
    <name type="common">Nodular worm</name>
    <dbReference type="NCBI Taxonomy" id="61180"/>
    <lineage>
        <taxon>Eukaryota</taxon>
        <taxon>Metazoa</taxon>
        <taxon>Ecdysozoa</taxon>
        <taxon>Nematoda</taxon>
        <taxon>Chromadorea</taxon>
        <taxon>Rhabditida</taxon>
        <taxon>Rhabditina</taxon>
        <taxon>Rhabditomorpha</taxon>
        <taxon>Strongyloidea</taxon>
        <taxon>Strongylidae</taxon>
        <taxon>Oesophagostomum</taxon>
    </lineage>
</organism>
<dbReference type="EMBL" id="KN556035">
    <property type="protein sequence ID" value="KHJ88327.1"/>
    <property type="molecule type" value="Genomic_DNA"/>
</dbReference>
<gene>
    <name evidence="3" type="ORF">OESDEN_11881</name>
</gene>
<dbReference type="GO" id="GO:0030705">
    <property type="term" value="P:cytoskeleton-dependent intracellular transport"/>
    <property type="evidence" value="ECO:0007669"/>
    <property type="project" value="TreeGrafter"/>
</dbReference>
<evidence type="ECO:0000313" key="3">
    <source>
        <dbReference type="EMBL" id="KHJ88327.1"/>
    </source>
</evidence>
<name>A0A0B1SXT0_OESDE</name>
<dbReference type="GO" id="GO:0005737">
    <property type="term" value="C:cytoplasm"/>
    <property type="evidence" value="ECO:0007669"/>
    <property type="project" value="TreeGrafter"/>
</dbReference>
<dbReference type="GO" id="GO:0008017">
    <property type="term" value="F:microtubule binding"/>
    <property type="evidence" value="ECO:0007669"/>
    <property type="project" value="TreeGrafter"/>
</dbReference>